<dbReference type="AlphaFoldDB" id="A0A371FKE3"/>
<proteinExistence type="predicted"/>
<dbReference type="EMBL" id="QJKJ01008765">
    <property type="protein sequence ID" value="RDX78731.1"/>
    <property type="molecule type" value="Genomic_DNA"/>
</dbReference>
<sequence length="168" mass="18959">VQNRVSPTLFHSSLPLAETVSNSSLSRPNQISLCREPVGILHLTFLHNSLISALTHNLTRYVLERIDLGHGRRLNSCLSASPQATQEGYRVSPVQVVPKKSGVTVMKNQNDELVPMRLAGKSHYYFLDGYSGYMQIHIAPKDQYKITFSMIERGNQREPAWEVPRITD</sequence>
<feature type="non-terminal residue" evidence="1">
    <location>
        <position position="168"/>
    </location>
</feature>
<protein>
    <submittedName>
        <fullName evidence="1">Uncharacterized protein</fullName>
    </submittedName>
</protein>
<gene>
    <name evidence="1" type="ORF">CR513_40945</name>
</gene>
<name>A0A371FKE3_MUCPR</name>
<dbReference type="Proteomes" id="UP000257109">
    <property type="component" value="Unassembled WGS sequence"/>
</dbReference>
<evidence type="ECO:0000313" key="2">
    <source>
        <dbReference type="Proteomes" id="UP000257109"/>
    </source>
</evidence>
<organism evidence="1 2">
    <name type="scientific">Mucuna pruriens</name>
    <name type="common">Velvet bean</name>
    <name type="synonym">Dolichos pruriens</name>
    <dbReference type="NCBI Taxonomy" id="157652"/>
    <lineage>
        <taxon>Eukaryota</taxon>
        <taxon>Viridiplantae</taxon>
        <taxon>Streptophyta</taxon>
        <taxon>Embryophyta</taxon>
        <taxon>Tracheophyta</taxon>
        <taxon>Spermatophyta</taxon>
        <taxon>Magnoliopsida</taxon>
        <taxon>eudicotyledons</taxon>
        <taxon>Gunneridae</taxon>
        <taxon>Pentapetalae</taxon>
        <taxon>rosids</taxon>
        <taxon>fabids</taxon>
        <taxon>Fabales</taxon>
        <taxon>Fabaceae</taxon>
        <taxon>Papilionoideae</taxon>
        <taxon>50 kb inversion clade</taxon>
        <taxon>NPAAA clade</taxon>
        <taxon>indigoferoid/millettioid clade</taxon>
        <taxon>Phaseoleae</taxon>
        <taxon>Mucuna</taxon>
    </lineage>
</organism>
<dbReference type="SUPFAM" id="SSF56672">
    <property type="entry name" value="DNA/RNA polymerases"/>
    <property type="match status" value="1"/>
</dbReference>
<accession>A0A371FKE3</accession>
<comment type="caution">
    <text evidence="1">The sequence shown here is derived from an EMBL/GenBank/DDBJ whole genome shotgun (WGS) entry which is preliminary data.</text>
</comment>
<evidence type="ECO:0000313" key="1">
    <source>
        <dbReference type="EMBL" id="RDX78731.1"/>
    </source>
</evidence>
<feature type="non-terminal residue" evidence="1">
    <location>
        <position position="1"/>
    </location>
</feature>
<reference evidence="1" key="1">
    <citation type="submission" date="2018-05" db="EMBL/GenBank/DDBJ databases">
        <title>Draft genome of Mucuna pruriens seed.</title>
        <authorList>
            <person name="Nnadi N.E."/>
            <person name="Vos R."/>
            <person name="Hasami M.H."/>
            <person name="Devisetty U.K."/>
            <person name="Aguiy J.C."/>
        </authorList>
    </citation>
    <scope>NUCLEOTIDE SEQUENCE [LARGE SCALE GENOMIC DNA]</scope>
    <source>
        <strain evidence="1">JCA_2017</strain>
    </source>
</reference>
<keyword evidence="2" id="KW-1185">Reference proteome</keyword>
<dbReference type="InterPro" id="IPR043502">
    <property type="entry name" value="DNA/RNA_pol_sf"/>
</dbReference>
<dbReference type="OrthoDB" id="6625515at2759"/>